<dbReference type="AlphaFoldDB" id="A0A8K0PC17"/>
<organism evidence="1 2">
    <name type="scientific">Ladona fulva</name>
    <name type="common">Scarce chaser dragonfly</name>
    <name type="synonym">Libellula fulva</name>
    <dbReference type="NCBI Taxonomy" id="123851"/>
    <lineage>
        <taxon>Eukaryota</taxon>
        <taxon>Metazoa</taxon>
        <taxon>Ecdysozoa</taxon>
        <taxon>Arthropoda</taxon>
        <taxon>Hexapoda</taxon>
        <taxon>Insecta</taxon>
        <taxon>Pterygota</taxon>
        <taxon>Palaeoptera</taxon>
        <taxon>Odonata</taxon>
        <taxon>Epiprocta</taxon>
        <taxon>Anisoptera</taxon>
        <taxon>Libelluloidea</taxon>
        <taxon>Libellulidae</taxon>
        <taxon>Ladona</taxon>
    </lineage>
</organism>
<accession>A0A8K0PC17</accession>
<keyword evidence="2" id="KW-1185">Reference proteome</keyword>
<evidence type="ECO:0000313" key="2">
    <source>
        <dbReference type="Proteomes" id="UP000792457"/>
    </source>
</evidence>
<name>A0A8K0PC17_LADFU</name>
<comment type="caution">
    <text evidence="1">The sequence shown here is derived from an EMBL/GenBank/DDBJ whole genome shotgun (WGS) entry which is preliminary data.</text>
</comment>
<gene>
    <name evidence="1" type="ORF">J437_LFUL014992</name>
</gene>
<dbReference type="EMBL" id="KZ309267">
    <property type="protein sequence ID" value="KAG8238024.1"/>
    <property type="molecule type" value="Genomic_DNA"/>
</dbReference>
<sequence length="155" mass="17196">MAFLRVAVRSSVSSKFASRHLLKFYLKNRSVVAVETVAPFACKSTHATGAIGLDSTVEKSVSRRDKLDLSFEDSVAAFKSKTNWEIFRAYIVYTICSSNYVVENNMKIRLQEGVEKKFLSKVVALTDHRSTSVAGLLETSEEPYALLSQPLLVGP</sequence>
<dbReference type="OrthoDB" id="5464at2759"/>
<proteinExistence type="predicted"/>
<reference evidence="1" key="1">
    <citation type="submission" date="2013-04" db="EMBL/GenBank/DDBJ databases">
        <authorList>
            <person name="Qu J."/>
            <person name="Murali S.C."/>
            <person name="Bandaranaike D."/>
            <person name="Bellair M."/>
            <person name="Blankenburg K."/>
            <person name="Chao H."/>
            <person name="Dinh H."/>
            <person name="Doddapaneni H."/>
            <person name="Downs B."/>
            <person name="Dugan-Rocha S."/>
            <person name="Elkadiri S."/>
            <person name="Gnanaolivu R.D."/>
            <person name="Hernandez B."/>
            <person name="Javaid M."/>
            <person name="Jayaseelan J.C."/>
            <person name="Lee S."/>
            <person name="Li M."/>
            <person name="Ming W."/>
            <person name="Munidasa M."/>
            <person name="Muniz J."/>
            <person name="Nguyen L."/>
            <person name="Ongeri F."/>
            <person name="Osuji N."/>
            <person name="Pu L.-L."/>
            <person name="Puazo M."/>
            <person name="Qu C."/>
            <person name="Quiroz J."/>
            <person name="Raj R."/>
            <person name="Weissenberger G."/>
            <person name="Xin Y."/>
            <person name="Zou X."/>
            <person name="Han Y."/>
            <person name="Richards S."/>
            <person name="Worley K."/>
            <person name="Muzny D."/>
            <person name="Gibbs R."/>
        </authorList>
    </citation>
    <scope>NUCLEOTIDE SEQUENCE</scope>
    <source>
        <strain evidence="1">Sampled in the wild</strain>
    </source>
</reference>
<evidence type="ECO:0000313" key="1">
    <source>
        <dbReference type="EMBL" id="KAG8238024.1"/>
    </source>
</evidence>
<protein>
    <submittedName>
        <fullName evidence="1">Uncharacterized protein</fullName>
    </submittedName>
</protein>
<reference evidence="1" key="2">
    <citation type="submission" date="2017-10" db="EMBL/GenBank/DDBJ databases">
        <title>Ladona fulva Genome sequencing and assembly.</title>
        <authorList>
            <person name="Murali S."/>
            <person name="Richards S."/>
            <person name="Bandaranaike D."/>
            <person name="Bellair M."/>
            <person name="Blankenburg K."/>
            <person name="Chao H."/>
            <person name="Dinh H."/>
            <person name="Doddapaneni H."/>
            <person name="Dugan-Rocha S."/>
            <person name="Elkadiri S."/>
            <person name="Gnanaolivu R."/>
            <person name="Hernandez B."/>
            <person name="Skinner E."/>
            <person name="Javaid M."/>
            <person name="Lee S."/>
            <person name="Li M."/>
            <person name="Ming W."/>
            <person name="Munidasa M."/>
            <person name="Muniz J."/>
            <person name="Nguyen L."/>
            <person name="Hughes D."/>
            <person name="Osuji N."/>
            <person name="Pu L.-L."/>
            <person name="Puazo M."/>
            <person name="Qu C."/>
            <person name="Quiroz J."/>
            <person name="Raj R."/>
            <person name="Weissenberger G."/>
            <person name="Xin Y."/>
            <person name="Zou X."/>
            <person name="Han Y."/>
            <person name="Worley K."/>
            <person name="Muzny D."/>
            <person name="Gibbs R."/>
        </authorList>
    </citation>
    <scope>NUCLEOTIDE SEQUENCE</scope>
    <source>
        <strain evidence="1">Sampled in the wild</strain>
    </source>
</reference>
<dbReference type="Proteomes" id="UP000792457">
    <property type="component" value="Unassembled WGS sequence"/>
</dbReference>